<sequence>MRLGQIAHLRSGDKGDVSQISVIAWDPADYPLLRREVTVERVLRHLGRPALEGAVRHELAGLGALNFVLPGMLDGGVTRSLALDGHGKTLSAQLLDLEIGEGGK</sequence>
<dbReference type="PANTHER" id="PTHR47708:SF2">
    <property type="entry name" value="SI:CH73-132F6.5"/>
    <property type="match status" value="1"/>
</dbReference>
<evidence type="ECO:0000313" key="2">
    <source>
        <dbReference type="EMBL" id="MDT8759142.1"/>
    </source>
</evidence>
<dbReference type="InterPro" id="IPR056362">
    <property type="entry name" value="AtuA-like_ferredoxin_dom"/>
</dbReference>
<dbReference type="Pfam" id="PF23544">
    <property type="entry name" value="AtuA_ferredoxin"/>
    <property type="match status" value="1"/>
</dbReference>
<protein>
    <recommendedName>
        <fullName evidence="1">AtuA-like ferredoxin-fold domain-containing protein</fullName>
    </recommendedName>
</protein>
<reference evidence="2" key="1">
    <citation type="submission" date="2022-04" db="EMBL/GenBank/DDBJ databases">
        <title>Tomato heritable bacteria conferring resistance against bacterial wilt.</title>
        <authorList>
            <person name="Yin J."/>
        </authorList>
    </citation>
    <scope>NUCLEOTIDE SEQUENCE</scope>
    <source>
        <strain evidence="2">Cra20</strain>
    </source>
</reference>
<gene>
    <name evidence="2" type="ORF">MZO42_10575</name>
</gene>
<accession>A0ABU3N3V4</accession>
<dbReference type="EMBL" id="JALMLT010000002">
    <property type="protein sequence ID" value="MDT8759142.1"/>
    <property type="molecule type" value="Genomic_DNA"/>
</dbReference>
<dbReference type="PANTHER" id="PTHR47708">
    <property type="match status" value="1"/>
</dbReference>
<proteinExistence type="predicted"/>
<evidence type="ECO:0000259" key="1">
    <source>
        <dbReference type="Pfam" id="PF23544"/>
    </source>
</evidence>
<name>A0ABU3N3V4_9SPHN</name>
<organism evidence="2">
    <name type="scientific">Sphingomonas psychrotolerans</name>
    <dbReference type="NCBI Taxonomy" id="1327635"/>
    <lineage>
        <taxon>Bacteria</taxon>
        <taxon>Pseudomonadati</taxon>
        <taxon>Pseudomonadota</taxon>
        <taxon>Alphaproteobacteria</taxon>
        <taxon>Sphingomonadales</taxon>
        <taxon>Sphingomonadaceae</taxon>
        <taxon>Sphingomonas</taxon>
    </lineage>
</organism>
<comment type="caution">
    <text evidence="2">The sequence shown here is derived from an EMBL/GenBank/DDBJ whole genome shotgun (WGS) entry which is preliminary data.</text>
</comment>
<feature type="domain" description="AtuA-like ferredoxin-fold" evidence="1">
    <location>
        <begin position="1"/>
        <end position="99"/>
    </location>
</feature>